<feature type="domain" description="RapZ-like N-terminal" evidence="5">
    <location>
        <begin position="1"/>
        <end position="155"/>
    </location>
</feature>
<proteinExistence type="inferred from homology"/>
<dbReference type="RefSeq" id="WP_131911189.1">
    <property type="nucleotide sequence ID" value="NZ_OU594967.1"/>
</dbReference>
<feature type="binding site" evidence="4">
    <location>
        <begin position="56"/>
        <end position="59"/>
    </location>
    <ligand>
        <name>GTP</name>
        <dbReference type="ChEBI" id="CHEBI:37565"/>
    </ligand>
</feature>
<dbReference type="NCBIfam" id="NF003828">
    <property type="entry name" value="PRK05416.1"/>
    <property type="match status" value="1"/>
</dbReference>
<dbReference type="Proteomes" id="UP000295565">
    <property type="component" value="Unassembled WGS sequence"/>
</dbReference>
<organism evidence="7 8">
    <name type="scientific">Celerinatantimonas diazotrophica</name>
    <dbReference type="NCBI Taxonomy" id="412034"/>
    <lineage>
        <taxon>Bacteria</taxon>
        <taxon>Pseudomonadati</taxon>
        <taxon>Pseudomonadota</taxon>
        <taxon>Gammaproteobacteria</taxon>
        <taxon>Celerinatantimonadaceae</taxon>
        <taxon>Celerinatantimonas</taxon>
    </lineage>
</organism>
<dbReference type="InterPro" id="IPR053931">
    <property type="entry name" value="RapZ_C"/>
</dbReference>
<dbReference type="InterPro" id="IPR027417">
    <property type="entry name" value="P-loop_NTPase"/>
</dbReference>
<feature type="domain" description="RapZ C-terminal" evidence="6">
    <location>
        <begin position="162"/>
        <end position="278"/>
    </location>
</feature>
<keyword evidence="1 4" id="KW-0547">Nucleotide-binding</keyword>
<dbReference type="GO" id="GO:0005524">
    <property type="term" value="F:ATP binding"/>
    <property type="evidence" value="ECO:0007669"/>
    <property type="project" value="UniProtKB-UniRule"/>
</dbReference>
<comment type="caution">
    <text evidence="7">The sequence shown here is derived from an EMBL/GenBank/DDBJ whole genome shotgun (WGS) entry which is preliminary data.</text>
</comment>
<evidence type="ECO:0000256" key="4">
    <source>
        <dbReference type="HAMAP-Rule" id="MF_00636"/>
    </source>
</evidence>
<dbReference type="Pfam" id="PF22740">
    <property type="entry name" value="PapZ_C"/>
    <property type="match status" value="1"/>
</dbReference>
<dbReference type="InterPro" id="IPR005337">
    <property type="entry name" value="RapZ-like"/>
</dbReference>
<dbReference type="PIRSF" id="PIRSF005052">
    <property type="entry name" value="P-loopkin"/>
    <property type="match status" value="1"/>
</dbReference>
<dbReference type="GO" id="GO:0005525">
    <property type="term" value="F:GTP binding"/>
    <property type="evidence" value="ECO:0007669"/>
    <property type="project" value="UniProtKB-UniRule"/>
</dbReference>
<protein>
    <submittedName>
        <fullName evidence="7">UPF0042 nucleotide-binding protein</fullName>
    </submittedName>
</protein>
<dbReference type="PANTHER" id="PTHR30448:SF0">
    <property type="entry name" value="RNASE ADAPTER PROTEIN RAPZ"/>
    <property type="match status" value="1"/>
</dbReference>
<gene>
    <name evidence="7" type="ORF">EV690_0317</name>
</gene>
<dbReference type="HAMAP" id="MF_00636">
    <property type="entry name" value="RapZ_like"/>
    <property type="match status" value="1"/>
</dbReference>
<accession>A0A4R1KGG9</accession>
<reference evidence="7 8" key="1">
    <citation type="submission" date="2019-03" db="EMBL/GenBank/DDBJ databases">
        <title>Genomic Encyclopedia of Type Strains, Phase IV (KMG-IV): sequencing the most valuable type-strain genomes for metagenomic binning, comparative biology and taxonomic classification.</title>
        <authorList>
            <person name="Goeker M."/>
        </authorList>
    </citation>
    <scope>NUCLEOTIDE SEQUENCE [LARGE SCALE GENOMIC DNA]</scope>
    <source>
        <strain evidence="7 8">DSM 18577</strain>
    </source>
</reference>
<dbReference type="Pfam" id="PF03668">
    <property type="entry name" value="RapZ-like_N"/>
    <property type="match status" value="1"/>
</dbReference>
<evidence type="ECO:0000256" key="1">
    <source>
        <dbReference type="ARBA" id="ARBA00022741"/>
    </source>
</evidence>
<evidence type="ECO:0000256" key="2">
    <source>
        <dbReference type="ARBA" id="ARBA00022840"/>
    </source>
</evidence>
<keyword evidence="8" id="KW-1185">Reference proteome</keyword>
<keyword evidence="3 4" id="KW-0342">GTP-binding</keyword>
<dbReference type="InterPro" id="IPR053930">
    <property type="entry name" value="RapZ-like_N"/>
</dbReference>
<evidence type="ECO:0000256" key="3">
    <source>
        <dbReference type="ARBA" id="ARBA00023134"/>
    </source>
</evidence>
<keyword evidence="2 4" id="KW-0067">ATP-binding</keyword>
<dbReference type="PANTHER" id="PTHR30448">
    <property type="entry name" value="RNASE ADAPTER PROTEIN RAPZ"/>
    <property type="match status" value="1"/>
</dbReference>
<sequence>MEFFIVSGRSGSGKTIALRVLEDLGFYCVDNLPLELLPQLPKTLAGNYPKAAVSIDVRNLPDNVQRLKELMSQFRAQVQLTSLFVDADDSTLIRRYSETRRLHPLNKTHHSLADAIAAESTLLEPLASKADMHIDTSKLSIHQLREQLTERVLGKPNQELVLVFKSFGFKYGLPQDADYVFDVRFLPNPHWHDELRPYTGIDLPVQRFLGQQPEVRELIWQLESLLSSWLPHLERNTRAYVTVAIGCTGGKHRSVYIAEQLSEYFSNQYHVQTQHLNLDQKAHPADESKSPANH</sequence>
<dbReference type="Gene3D" id="3.40.50.300">
    <property type="entry name" value="P-loop containing nucleotide triphosphate hydrolases"/>
    <property type="match status" value="1"/>
</dbReference>
<evidence type="ECO:0000259" key="5">
    <source>
        <dbReference type="Pfam" id="PF03668"/>
    </source>
</evidence>
<evidence type="ECO:0000313" key="7">
    <source>
        <dbReference type="EMBL" id="TCK63220.1"/>
    </source>
</evidence>
<evidence type="ECO:0000313" key="8">
    <source>
        <dbReference type="Proteomes" id="UP000295565"/>
    </source>
</evidence>
<feature type="binding site" evidence="4">
    <location>
        <begin position="8"/>
        <end position="15"/>
    </location>
    <ligand>
        <name>ATP</name>
        <dbReference type="ChEBI" id="CHEBI:30616"/>
    </ligand>
</feature>
<dbReference type="AlphaFoldDB" id="A0A4R1KGG9"/>
<evidence type="ECO:0000259" key="6">
    <source>
        <dbReference type="Pfam" id="PF22740"/>
    </source>
</evidence>
<dbReference type="EMBL" id="SMGD01000003">
    <property type="protein sequence ID" value="TCK63220.1"/>
    <property type="molecule type" value="Genomic_DNA"/>
</dbReference>
<dbReference type="SUPFAM" id="SSF52540">
    <property type="entry name" value="P-loop containing nucleoside triphosphate hydrolases"/>
    <property type="match status" value="1"/>
</dbReference>
<name>A0A4R1KGG9_9GAMM</name>
<dbReference type="OrthoDB" id="9784461at2"/>